<gene>
    <name evidence="2" type="ORF">Ldro_2189</name>
</gene>
<dbReference type="EMBL" id="LNXY01000027">
    <property type="protein sequence ID" value="KTC85864.1"/>
    <property type="molecule type" value="Genomic_DNA"/>
</dbReference>
<name>A0A0W0SR59_9GAMM</name>
<evidence type="ECO:0000256" key="1">
    <source>
        <dbReference type="SAM" id="SignalP"/>
    </source>
</evidence>
<dbReference type="RefSeq" id="WP_058496461.1">
    <property type="nucleotide sequence ID" value="NZ_CAAAIU010000001.1"/>
</dbReference>
<dbReference type="AlphaFoldDB" id="A0A0W0SR59"/>
<organism evidence="2 3">
    <name type="scientific">Legionella drozanskii LLAP-1</name>
    <dbReference type="NCBI Taxonomy" id="1212489"/>
    <lineage>
        <taxon>Bacteria</taxon>
        <taxon>Pseudomonadati</taxon>
        <taxon>Pseudomonadota</taxon>
        <taxon>Gammaproteobacteria</taxon>
        <taxon>Legionellales</taxon>
        <taxon>Legionellaceae</taxon>
        <taxon>Legionella</taxon>
    </lineage>
</organism>
<reference evidence="2 3" key="1">
    <citation type="submission" date="2015-11" db="EMBL/GenBank/DDBJ databases">
        <title>Genomic analysis of 38 Legionella species identifies large and diverse effector repertoires.</title>
        <authorList>
            <person name="Burstein D."/>
            <person name="Amaro F."/>
            <person name="Zusman T."/>
            <person name="Lifshitz Z."/>
            <person name="Cohen O."/>
            <person name="Gilbert J.A."/>
            <person name="Pupko T."/>
            <person name="Shuman H.A."/>
            <person name="Segal G."/>
        </authorList>
    </citation>
    <scope>NUCLEOTIDE SEQUENCE [LARGE SCALE GENOMIC DNA]</scope>
    <source>
        <strain evidence="2 3">ATCC 700990</strain>
    </source>
</reference>
<feature type="chain" id="PRO_5006912254" evidence="1">
    <location>
        <begin position="29"/>
        <end position="210"/>
    </location>
</feature>
<protein>
    <submittedName>
        <fullName evidence="2">Uncharacterized protein</fullName>
    </submittedName>
</protein>
<comment type="caution">
    <text evidence="2">The sequence shown here is derived from an EMBL/GenBank/DDBJ whole genome shotgun (WGS) entry which is preliminary data.</text>
</comment>
<feature type="signal peptide" evidence="1">
    <location>
        <begin position="1"/>
        <end position="28"/>
    </location>
</feature>
<accession>A0A0W0SR59</accession>
<sequence length="210" mass="22029">MTKLRKFKTITSVGLTTTLLCASFVSNADNICTINGSGPSGPGVENAITSSPIYQHLYNSLYPAIPIFTQNLLDLQNAQTVQSGQDATYAILKANADSFVANYSATNPSAQGGRLVIADPDGTVVYDSAKNGSNCSGAAGPANTFSCYLAKGINENHNTRVSFMDSEMWSCGVGAERKFSTTVNQTQSYVAARLGAHLNGVGAIRLGINS</sequence>
<dbReference type="Proteomes" id="UP000054736">
    <property type="component" value="Unassembled WGS sequence"/>
</dbReference>
<evidence type="ECO:0000313" key="2">
    <source>
        <dbReference type="EMBL" id="KTC85864.1"/>
    </source>
</evidence>
<keyword evidence="1" id="KW-0732">Signal</keyword>
<evidence type="ECO:0000313" key="3">
    <source>
        <dbReference type="Proteomes" id="UP000054736"/>
    </source>
</evidence>
<proteinExistence type="predicted"/>
<keyword evidence="3" id="KW-1185">Reference proteome</keyword>
<dbReference type="PATRIC" id="fig|1212489.4.peg.2312"/>
<dbReference type="OrthoDB" id="5636215at2"/>
<dbReference type="STRING" id="1212489.Ldro_2189"/>